<accession>A0A1J4MKW6</accession>
<evidence type="ECO:0000256" key="2">
    <source>
        <dbReference type="ARBA" id="ARBA00007025"/>
    </source>
</evidence>
<dbReference type="Pfam" id="PF00271">
    <property type="entry name" value="Helicase_C"/>
    <property type="match status" value="1"/>
</dbReference>
<dbReference type="CDD" id="cd18793">
    <property type="entry name" value="SF2_C_SNF"/>
    <property type="match status" value="1"/>
</dbReference>
<keyword evidence="3" id="KW-0547">Nucleotide-binding</keyword>
<dbReference type="InterPro" id="IPR000330">
    <property type="entry name" value="SNF2_N"/>
</dbReference>
<evidence type="ECO:0000313" key="12">
    <source>
        <dbReference type="EMBL" id="OII73501.1"/>
    </source>
</evidence>
<dbReference type="EMBL" id="LRBS01000102">
    <property type="protein sequence ID" value="OII73501.1"/>
    <property type="molecule type" value="Genomic_DNA"/>
</dbReference>
<protein>
    <submittedName>
        <fullName evidence="12">SNF2 family helicase</fullName>
    </submittedName>
</protein>
<dbReference type="SUPFAM" id="SSF52540">
    <property type="entry name" value="P-loop containing nucleoside triphosphate hydrolases"/>
    <property type="match status" value="2"/>
</dbReference>
<evidence type="ECO:0000259" key="11">
    <source>
        <dbReference type="PROSITE" id="PS51194"/>
    </source>
</evidence>
<dbReference type="SMART" id="SM00490">
    <property type="entry name" value="HELICc"/>
    <property type="match status" value="1"/>
</dbReference>
<evidence type="ECO:0000313" key="13">
    <source>
        <dbReference type="Proteomes" id="UP000186804"/>
    </source>
</evidence>
<dbReference type="VEuPathDB" id="CryptoDB:cand_003260"/>
<evidence type="ECO:0000256" key="8">
    <source>
        <dbReference type="ARBA" id="ARBA00023242"/>
    </source>
</evidence>
<reference evidence="12 13" key="1">
    <citation type="submission" date="2016-10" db="EMBL/GenBank/DDBJ databases">
        <title>Reductive evolution of mitochondrial metabolism and differential evolution of invasion-related proteins in Cryptosporidium.</title>
        <authorList>
            <person name="Liu S."/>
            <person name="Roellig D.M."/>
            <person name="Guo Y."/>
            <person name="Li N."/>
            <person name="Frace M.A."/>
            <person name="Tang K."/>
            <person name="Zhang L."/>
            <person name="Feng Y."/>
            <person name="Xiao L."/>
        </authorList>
    </citation>
    <scope>NUCLEOTIDE SEQUENCE [LARGE SCALE GENOMIC DNA]</scope>
    <source>
        <strain evidence="12">30847</strain>
    </source>
</reference>
<dbReference type="PANTHER" id="PTHR10799">
    <property type="entry name" value="SNF2/RAD54 HELICASE FAMILY"/>
    <property type="match status" value="1"/>
</dbReference>
<dbReference type="InterPro" id="IPR049730">
    <property type="entry name" value="SNF2/RAD54-like_C"/>
</dbReference>
<proteinExistence type="inferred from homology"/>
<dbReference type="GO" id="GO:0005634">
    <property type="term" value="C:nucleus"/>
    <property type="evidence" value="ECO:0007669"/>
    <property type="project" value="UniProtKB-SubCell"/>
</dbReference>
<organism evidence="12 13">
    <name type="scientific">Cryptosporidium andersoni</name>
    <dbReference type="NCBI Taxonomy" id="117008"/>
    <lineage>
        <taxon>Eukaryota</taxon>
        <taxon>Sar</taxon>
        <taxon>Alveolata</taxon>
        <taxon>Apicomplexa</taxon>
        <taxon>Conoidasida</taxon>
        <taxon>Coccidia</taxon>
        <taxon>Eucoccidiorida</taxon>
        <taxon>Eimeriorina</taxon>
        <taxon>Cryptosporidiidae</taxon>
        <taxon>Cryptosporidium</taxon>
    </lineage>
</organism>
<dbReference type="Pfam" id="PF00176">
    <property type="entry name" value="SNF2-rel_dom"/>
    <property type="match status" value="1"/>
</dbReference>
<keyword evidence="6" id="KW-0067">ATP-binding</keyword>
<keyword evidence="5 12" id="KW-0347">Helicase</keyword>
<dbReference type="Gene3D" id="3.40.50.10810">
    <property type="entry name" value="Tandem AAA-ATPase domain"/>
    <property type="match status" value="1"/>
</dbReference>
<dbReference type="GO" id="GO:0016787">
    <property type="term" value="F:hydrolase activity"/>
    <property type="evidence" value="ECO:0007669"/>
    <property type="project" value="UniProtKB-KW"/>
</dbReference>
<keyword evidence="8" id="KW-0539">Nucleus</keyword>
<dbReference type="RefSeq" id="XP_067067157.1">
    <property type="nucleotide sequence ID" value="XM_067210572.1"/>
</dbReference>
<dbReference type="PROSITE" id="PS51192">
    <property type="entry name" value="HELICASE_ATP_BIND_1"/>
    <property type="match status" value="1"/>
</dbReference>
<dbReference type="PROSITE" id="PS51194">
    <property type="entry name" value="HELICASE_CTER"/>
    <property type="match status" value="1"/>
</dbReference>
<dbReference type="InterPro" id="IPR038718">
    <property type="entry name" value="SNF2-like_sf"/>
</dbReference>
<dbReference type="OrthoDB" id="5857104at2759"/>
<feature type="domain" description="Helicase C-terminal" evidence="11">
    <location>
        <begin position="809"/>
        <end position="970"/>
    </location>
</feature>
<evidence type="ECO:0000256" key="6">
    <source>
        <dbReference type="ARBA" id="ARBA00022840"/>
    </source>
</evidence>
<dbReference type="SMART" id="SM00487">
    <property type="entry name" value="DEXDc"/>
    <property type="match status" value="1"/>
</dbReference>
<dbReference type="InterPro" id="IPR027417">
    <property type="entry name" value="P-loop_NTPase"/>
</dbReference>
<dbReference type="InterPro" id="IPR001650">
    <property type="entry name" value="Helicase_C-like"/>
</dbReference>
<evidence type="ECO:0000256" key="1">
    <source>
        <dbReference type="ARBA" id="ARBA00004123"/>
    </source>
</evidence>
<evidence type="ECO:0000256" key="7">
    <source>
        <dbReference type="ARBA" id="ARBA00023054"/>
    </source>
</evidence>
<feature type="region of interest" description="Disordered" evidence="9">
    <location>
        <begin position="1066"/>
        <end position="1100"/>
    </location>
</feature>
<sequence length="1313" mass="155039">MHDNISILCERSTRRFAECLDFWIMLQRNKERYRINDPPETQTIINRIKLIIQCYRYFYRGFLPPDDILGNLFSLMDEKIIRNGDLFLTENLSEIINTDNEDLVTEVIYKSINIYYNYSKNIYKEKLLYMVDKMMSRRRLNTNSEYRLLKLVAEMNCIRINTLDTIGPVLSTLILSDKWNEYLIFRNKFINKLLDPNIDILIRQYISLPADASSRALQESRLLNFLYYQKQLRSNINNEAQYYDNEFEITSNEKEIEPLNKYIMLQFNKPQIKLFNKLFNGVNKELKEINKYNTYDINKSIYMNERSISSQEDDFKDSIIYLIYNRIKSFWKYKASGLQQSRFHLIIDKVPIVRDNIFRNLKKKRILAKHLATRATHYTISIQSQRSEAIERRERERLQLLRENDLDAYLELIKETKDRRLQELINQTDRFLVEMGLRVQEQKTVSEDNKDNLLEYTNDISSSISRVSSYYSIAHTISESISENPMKLLVGELLPYQIVGVEWMLSLYNNNLHGILADEMGLGKTIQTIALLTYLYEHKNNYGPHLIVVPLSTLPNWLKEFNIWSPSLKLLCFKGNRYERKNLIRELRLMKFNICLTTFDFVIREKNILQTISWKHVIVDEGHRLKNSKSKFHIVLHDFQSKNRILLTGTPLQNNINELWSLLNFLLPKVFHSAEDFENWFNRPFSELSSSENQIELTEEEKLFIINRLHSILRPFLLRRVKSDVLQDLPEKREYIIRMELTPWQRVVYGQIKQKAVHSMDISSGKIQYRSVSNTIMQLRKIVNHPYLFVDEYFARNDDIFKVSCKFEILDRMIPKLVYFKHKVLIFCQMTQLMDILGDFLDYRDISYYRLDGTMNIQERKEKVDIFNDPDSNTFVFMLSTRAGGLGLNLQAADTVIIFDSDWNPHQDLQAQSRAHRMGQKNEVRVFRLVSISGVEELVLKRAQKKLDIDQKIIQAGKFNSTEIPDDSHEDSLRELFGKEEFDSNIKITTPSELNRLLARNDKELQKYEEMDKKIFGKEIYFKLLNWSEKVELEKNNEIEISNKEGLMKDKIDINEKNNILVEFEQKKPESPKLRKRGRKQKNFERNEYQDSSFNKLSSSKKNNNIDTTIDINEHSLPYISFMEAAKRIMPMEDIPTWIVKPLNEINAELGSNSESTILSSISRDSRKTRCKSNKKSYIDGVSEHAFLKIVEDYEIGKISDINAALEAEFIKQKSMNLNRPCKRNKYSSNVCSSDSDTEYLENINETTYSKKRNSYSKKSTSNSCTSTSKDYIGEEIGSKKRFLRENMDLNTNFIEIPVQPNTPKPDTYFELS</sequence>
<comment type="caution">
    <text evidence="12">The sequence shown here is derived from an EMBL/GenBank/DDBJ whole genome shotgun (WGS) entry which is preliminary data.</text>
</comment>
<gene>
    <name evidence="12" type="ORF">cand_003260</name>
</gene>
<comment type="similarity">
    <text evidence="2">Belongs to the SNF2/RAD54 helicase family.</text>
</comment>
<dbReference type="GO" id="GO:0005524">
    <property type="term" value="F:ATP binding"/>
    <property type="evidence" value="ECO:0007669"/>
    <property type="project" value="UniProtKB-KW"/>
</dbReference>
<evidence type="ECO:0000256" key="3">
    <source>
        <dbReference type="ARBA" id="ARBA00022741"/>
    </source>
</evidence>
<evidence type="ECO:0000256" key="5">
    <source>
        <dbReference type="ARBA" id="ARBA00022806"/>
    </source>
</evidence>
<feature type="domain" description="Helicase ATP-binding" evidence="10">
    <location>
        <begin position="505"/>
        <end position="669"/>
    </location>
</feature>
<keyword evidence="4" id="KW-0378">Hydrolase</keyword>
<name>A0A1J4MKW6_9CRYT</name>
<evidence type="ECO:0000259" key="10">
    <source>
        <dbReference type="PROSITE" id="PS51192"/>
    </source>
</evidence>
<keyword evidence="7" id="KW-0175">Coiled coil</keyword>
<evidence type="ECO:0000256" key="4">
    <source>
        <dbReference type="ARBA" id="ARBA00022801"/>
    </source>
</evidence>
<dbReference type="FunFam" id="3.40.50.10810:FF:000015">
    <property type="entry name" value="lymphoid-specific helicase isoform X1"/>
    <property type="match status" value="1"/>
</dbReference>
<dbReference type="Proteomes" id="UP000186804">
    <property type="component" value="Unassembled WGS sequence"/>
</dbReference>
<dbReference type="GeneID" id="92364511"/>
<dbReference type="Gene3D" id="3.40.50.300">
    <property type="entry name" value="P-loop containing nucleotide triphosphate hydrolases"/>
    <property type="match status" value="1"/>
</dbReference>
<dbReference type="GO" id="GO:0004386">
    <property type="term" value="F:helicase activity"/>
    <property type="evidence" value="ECO:0007669"/>
    <property type="project" value="UniProtKB-KW"/>
</dbReference>
<comment type="subcellular location">
    <subcellularLocation>
        <location evidence="1">Nucleus</location>
    </subcellularLocation>
</comment>
<keyword evidence="13" id="KW-1185">Reference proteome</keyword>
<evidence type="ECO:0000256" key="9">
    <source>
        <dbReference type="SAM" id="MobiDB-lite"/>
    </source>
</evidence>
<dbReference type="InterPro" id="IPR014001">
    <property type="entry name" value="Helicase_ATP-bd"/>
</dbReference>